<organism evidence="1 2">
    <name type="scientific">Xanthomonas oryzae pv. oryzae (strain PXO99A)</name>
    <dbReference type="NCBI Taxonomy" id="360094"/>
    <lineage>
        <taxon>Bacteria</taxon>
        <taxon>Pseudomonadati</taxon>
        <taxon>Pseudomonadota</taxon>
        <taxon>Gammaproteobacteria</taxon>
        <taxon>Lysobacterales</taxon>
        <taxon>Lysobacteraceae</taxon>
        <taxon>Xanthomonas</taxon>
    </lineage>
</organism>
<protein>
    <submittedName>
        <fullName evidence="1">TlpA</fullName>
    </submittedName>
</protein>
<reference evidence="1 2" key="1">
    <citation type="journal article" date="2008" name="BMC Genomics">
        <title>Genome sequence and rapid evolution of the rice pathogen Xanthomonas oryzae pv. oryzae PXO99A.</title>
        <authorList>
            <person name="Salzberg S.L."/>
            <person name="Sommer D.D."/>
            <person name="Schatz M.C."/>
            <person name="Phillippy A.M."/>
            <person name="Rabinowicz P.D."/>
            <person name="Tsuge S."/>
            <person name="Furutani A."/>
            <person name="Ochiai H."/>
            <person name="Delcher A.L."/>
            <person name="Kelley D."/>
            <person name="Madupu R."/>
            <person name="Puiu D."/>
            <person name="Radune D."/>
            <person name="Shumway M."/>
            <person name="Trapnell C."/>
            <person name="Aparna G."/>
            <person name="Jha G."/>
            <person name="Pandey A."/>
            <person name="Patil P.B."/>
            <person name="Ishihara H."/>
            <person name="Meyer D.F."/>
            <person name="Szurek B."/>
            <person name="Verdier V."/>
            <person name="Koebnik R."/>
            <person name="Dow J.M."/>
            <person name="Ryan R.P."/>
            <person name="Hirata H."/>
            <person name="Tsuyumu S."/>
            <person name="Won Lee S."/>
            <person name="Seo Y.S."/>
            <person name="Sriariyanum M."/>
            <person name="Ronald P.C."/>
            <person name="Sonti R.V."/>
            <person name="Van Sluys M.A."/>
            <person name="Leach J.E."/>
            <person name="White F.F."/>
            <person name="Bogdanove A.J."/>
        </authorList>
    </citation>
    <scope>NUCLEOTIDE SEQUENCE [LARGE SCALE GENOMIC DNA]</scope>
    <source>
        <strain evidence="1 2">PXO99A</strain>
    </source>
</reference>
<dbReference type="HOGENOM" id="CLU_3259875_0_0_6"/>
<evidence type="ECO:0000313" key="1">
    <source>
        <dbReference type="EMBL" id="ACD58543.1"/>
    </source>
</evidence>
<evidence type="ECO:0000313" key="2">
    <source>
        <dbReference type="Proteomes" id="UP000001740"/>
    </source>
</evidence>
<dbReference type="AlphaFoldDB" id="A0A0K0GK23"/>
<accession>A0A0K0GK23</accession>
<gene>
    <name evidence="1" type="ordered locus">PXO_00424</name>
</gene>
<dbReference type="KEGG" id="xop:PXO_00424"/>
<dbReference type="RefSeq" id="WP_012444694.1">
    <property type="nucleotide sequence ID" value="NC_010717.2"/>
</dbReference>
<dbReference type="Proteomes" id="UP000001740">
    <property type="component" value="Chromosome"/>
</dbReference>
<dbReference type="EMBL" id="CP000967">
    <property type="protein sequence ID" value="ACD58543.1"/>
    <property type="molecule type" value="Genomic_DNA"/>
</dbReference>
<name>A0A0K0GK23_XANOP</name>
<proteinExistence type="predicted"/>
<sequence length="42" mass="4641">MAHQPITPWWKLPIEVAEEVAAVTKALTERLASLAVELNDKA</sequence>